<evidence type="ECO:0000256" key="9">
    <source>
        <dbReference type="ARBA" id="ARBA00023136"/>
    </source>
</evidence>
<protein>
    <recommendedName>
        <fullName evidence="11">Molybdenum transport system permease</fullName>
    </recommendedName>
</protein>
<dbReference type="Gene3D" id="1.10.3720.10">
    <property type="entry name" value="MetI-like"/>
    <property type="match status" value="1"/>
</dbReference>
<dbReference type="PROSITE" id="PS50928">
    <property type="entry name" value="ABC_TM1"/>
    <property type="match status" value="1"/>
</dbReference>
<organism evidence="13 14">
    <name type="scientific">Treponema vincentii</name>
    <dbReference type="NCBI Taxonomy" id="69710"/>
    <lineage>
        <taxon>Bacteria</taxon>
        <taxon>Pseudomonadati</taxon>
        <taxon>Spirochaetota</taxon>
        <taxon>Spirochaetia</taxon>
        <taxon>Spirochaetales</taxon>
        <taxon>Treponemataceae</taxon>
        <taxon>Treponema</taxon>
    </lineage>
</organism>
<sequence>MFDYAPLFISLRAAILSGIFVFILGTAAARLCLNIRGKLLVLIDVLFTLPMVLPPTVLGFFLLVIFGRNSPLGMLLAKAGISLIFTWQATVIASIVVSFPLMYKGAKGALEQVNEDHVWAARTLGMSELSIFIRIMLPEAWPGILAGLALSFARSLGEFGATLLVAGNIPGRTQTIPMAIYFATAGGDMHTAWVWVGVITAVSCAALFIMNMFSREKRV</sequence>
<comment type="subcellular location">
    <subcellularLocation>
        <location evidence="2 10">Cell membrane</location>
        <topology evidence="2 10">Multi-pass membrane protein</topology>
    </subcellularLocation>
</comment>
<dbReference type="AlphaFoldDB" id="A0A6P1Y2S1"/>
<dbReference type="SUPFAM" id="SSF161098">
    <property type="entry name" value="MetI-like"/>
    <property type="match status" value="1"/>
</dbReference>
<keyword evidence="8 10" id="KW-1133">Transmembrane helix</keyword>
<accession>A0A6P1Y2S1</accession>
<dbReference type="InterPro" id="IPR000515">
    <property type="entry name" value="MetI-like"/>
</dbReference>
<feature type="transmembrane region" description="Helical" evidence="10">
    <location>
        <begin position="131"/>
        <end position="153"/>
    </location>
</feature>
<feature type="transmembrane region" description="Helical" evidence="10">
    <location>
        <begin position="79"/>
        <end position="103"/>
    </location>
</feature>
<evidence type="ECO:0000256" key="5">
    <source>
        <dbReference type="ARBA" id="ARBA00022475"/>
    </source>
</evidence>
<evidence type="ECO:0000256" key="1">
    <source>
        <dbReference type="ARBA" id="ARBA00002949"/>
    </source>
</evidence>
<evidence type="ECO:0000256" key="11">
    <source>
        <dbReference type="RuleBase" id="RU365097"/>
    </source>
</evidence>
<dbReference type="GO" id="GO:0015098">
    <property type="term" value="F:molybdate ion transmembrane transporter activity"/>
    <property type="evidence" value="ECO:0007669"/>
    <property type="project" value="UniProtKB-UniRule"/>
</dbReference>
<comment type="function">
    <text evidence="1 11">Part of the binding-protein-dependent transport system for molybdenum; probably responsible for the translocation of the substrate across the membrane.</text>
</comment>
<keyword evidence="9 10" id="KW-0472">Membrane</keyword>
<keyword evidence="5 11" id="KW-1003">Cell membrane</keyword>
<evidence type="ECO:0000256" key="2">
    <source>
        <dbReference type="ARBA" id="ARBA00004651"/>
    </source>
</evidence>
<dbReference type="Pfam" id="PF00528">
    <property type="entry name" value="BPD_transp_1"/>
    <property type="match status" value="1"/>
</dbReference>
<dbReference type="Proteomes" id="UP000464374">
    <property type="component" value="Chromosome"/>
</dbReference>
<evidence type="ECO:0000256" key="7">
    <source>
        <dbReference type="ARBA" id="ARBA00022692"/>
    </source>
</evidence>
<dbReference type="InterPro" id="IPR035906">
    <property type="entry name" value="MetI-like_sf"/>
</dbReference>
<feature type="transmembrane region" description="Helical" evidence="10">
    <location>
        <begin position="192"/>
        <end position="213"/>
    </location>
</feature>
<evidence type="ECO:0000313" key="14">
    <source>
        <dbReference type="Proteomes" id="UP000464374"/>
    </source>
</evidence>
<dbReference type="EMBL" id="CP048020">
    <property type="protein sequence ID" value="QHX44127.1"/>
    <property type="molecule type" value="Genomic_DNA"/>
</dbReference>
<dbReference type="PANTHER" id="PTHR30183:SF3">
    <property type="entry name" value="MOLYBDENUM TRANSPORT SYSTEM PERMEASE PROTEIN MODB"/>
    <property type="match status" value="1"/>
</dbReference>
<feature type="transmembrane region" description="Helical" evidence="10">
    <location>
        <begin position="6"/>
        <end position="27"/>
    </location>
</feature>
<evidence type="ECO:0000259" key="12">
    <source>
        <dbReference type="PROSITE" id="PS50928"/>
    </source>
</evidence>
<keyword evidence="4 10" id="KW-0813">Transport</keyword>
<evidence type="ECO:0000256" key="4">
    <source>
        <dbReference type="ARBA" id="ARBA00022448"/>
    </source>
</evidence>
<gene>
    <name evidence="13" type="primary">modB</name>
    <name evidence="13" type="ORF">GWP43_12465</name>
</gene>
<dbReference type="CDD" id="cd06261">
    <property type="entry name" value="TM_PBP2"/>
    <property type="match status" value="1"/>
</dbReference>
<reference evidence="13 14" key="1">
    <citation type="submission" date="2020-01" db="EMBL/GenBank/DDBJ databases">
        <title>Complete genome sequence of a human oral phylogroup 1 Treponema sp. strain ATCC 700766, originally isolated from periodontitis dental plaque.</title>
        <authorList>
            <person name="Chan Y."/>
            <person name="Huo Y.-B."/>
            <person name="Yu X.-L."/>
            <person name="Zeng H."/>
            <person name="Leung W.-K."/>
            <person name="Watt R.M."/>
        </authorList>
    </citation>
    <scope>NUCLEOTIDE SEQUENCE [LARGE SCALE GENOMIC DNA]</scope>
    <source>
        <strain evidence="13 14">OMZ 804</strain>
    </source>
</reference>
<keyword evidence="7 10" id="KW-0812">Transmembrane</keyword>
<evidence type="ECO:0000256" key="3">
    <source>
        <dbReference type="ARBA" id="ARBA00007069"/>
    </source>
</evidence>
<evidence type="ECO:0000256" key="10">
    <source>
        <dbReference type="RuleBase" id="RU363032"/>
    </source>
</evidence>
<evidence type="ECO:0000256" key="6">
    <source>
        <dbReference type="ARBA" id="ARBA00022505"/>
    </source>
</evidence>
<proteinExistence type="inferred from homology"/>
<dbReference type="KEGG" id="trz:GWP43_12465"/>
<feature type="transmembrane region" description="Helical" evidence="10">
    <location>
        <begin position="39"/>
        <end position="67"/>
    </location>
</feature>
<keyword evidence="6 11" id="KW-0500">Molybdenum</keyword>
<comment type="similarity">
    <text evidence="3 11">Belongs to the binding-protein-dependent transport system permease family. CysTW subfamily.</text>
</comment>
<dbReference type="RefSeq" id="WP_162664413.1">
    <property type="nucleotide sequence ID" value="NZ_CP048020.1"/>
</dbReference>
<dbReference type="GO" id="GO:0005886">
    <property type="term" value="C:plasma membrane"/>
    <property type="evidence" value="ECO:0007669"/>
    <property type="project" value="UniProtKB-SubCell"/>
</dbReference>
<evidence type="ECO:0000313" key="13">
    <source>
        <dbReference type="EMBL" id="QHX44127.1"/>
    </source>
</evidence>
<name>A0A6P1Y2S1_9SPIR</name>
<dbReference type="PANTHER" id="PTHR30183">
    <property type="entry name" value="MOLYBDENUM TRANSPORT SYSTEM PERMEASE PROTEIN MODB"/>
    <property type="match status" value="1"/>
</dbReference>
<evidence type="ECO:0000256" key="8">
    <source>
        <dbReference type="ARBA" id="ARBA00022989"/>
    </source>
</evidence>
<dbReference type="NCBIfam" id="TIGR02141">
    <property type="entry name" value="modB_ABC"/>
    <property type="match status" value="1"/>
</dbReference>
<feature type="domain" description="ABC transmembrane type-1" evidence="12">
    <location>
        <begin position="7"/>
        <end position="214"/>
    </location>
</feature>
<dbReference type="InterPro" id="IPR011867">
    <property type="entry name" value="ModB_ABC"/>
</dbReference>